<dbReference type="InterPro" id="IPR005467">
    <property type="entry name" value="His_kinase_dom"/>
</dbReference>
<keyword evidence="13" id="KW-1185">Reference proteome</keyword>
<keyword evidence="6 12" id="KW-0418">Kinase</keyword>
<dbReference type="Gene3D" id="3.30.565.10">
    <property type="entry name" value="Histidine kinase-like ATPase, C-terminal domain"/>
    <property type="match status" value="1"/>
</dbReference>
<dbReference type="Gene3D" id="1.20.5.1930">
    <property type="match status" value="1"/>
</dbReference>
<dbReference type="SMART" id="SM00387">
    <property type="entry name" value="HATPase_c"/>
    <property type="match status" value="1"/>
</dbReference>
<feature type="transmembrane region" description="Helical" evidence="10">
    <location>
        <begin position="310"/>
        <end position="329"/>
    </location>
</feature>
<protein>
    <recommendedName>
        <fullName evidence="2">histidine kinase</fullName>
        <ecNumber evidence="2">2.7.13.3</ecNumber>
    </recommendedName>
</protein>
<dbReference type="InterPro" id="IPR011712">
    <property type="entry name" value="Sig_transdc_His_kin_sub3_dim/P"/>
</dbReference>
<comment type="catalytic activity">
    <reaction evidence="1">
        <text>ATP + protein L-histidine = ADP + protein N-phospho-L-histidine.</text>
        <dbReference type="EC" id="2.7.13.3"/>
    </reaction>
</comment>
<evidence type="ECO:0000256" key="9">
    <source>
        <dbReference type="SAM" id="MobiDB-lite"/>
    </source>
</evidence>
<evidence type="ECO:0000256" key="3">
    <source>
        <dbReference type="ARBA" id="ARBA00022553"/>
    </source>
</evidence>
<feature type="transmembrane region" description="Helical" evidence="10">
    <location>
        <begin position="106"/>
        <end position="125"/>
    </location>
</feature>
<dbReference type="InterPro" id="IPR003594">
    <property type="entry name" value="HATPase_dom"/>
</dbReference>
<feature type="transmembrane region" description="Helical" evidence="10">
    <location>
        <begin position="83"/>
        <end position="99"/>
    </location>
</feature>
<evidence type="ECO:0000256" key="1">
    <source>
        <dbReference type="ARBA" id="ARBA00000085"/>
    </source>
</evidence>
<evidence type="ECO:0000256" key="6">
    <source>
        <dbReference type="ARBA" id="ARBA00022777"/>
    </source>
</evidence>
<dbReference type="AlphaFoldDB" id="A0A4V3FKH3"/>
<dbReference type="InterPro" id="IPR050482">
    <property type="entry name" value="Sensor_HK_TwoCompSys"/>
</dbReference>
<dbReference type="InterPro" id="IPR036890">
    <property type="entry name" value="HATPase_C_sf"/>
</dbReference>
<evidence type="ECO:0000256" key="4">
    <source>
        <dbReference type="ARBA" id="ARBA00022679"/>
    </source>
</evidence>
<evidence type="ECO:0000313" key="13">
    <source>
        <dbReference type="Proteomes" id="UP000295151"/>
    </source>
</evidence>
<name>A0A4V3FKH3_9ACTN</name>
<feature type="transmembrane region" description="Helical" evidence="10">
    <location>
        <begin position="370"/>
        <end position="391"/>
    </location>
</feature>
<evidence type="ECO:0000256" key="8">
    <source>
        <dbReference type="ARBA" id="ARBA00023012"/>
    </source>
</evidence>
<organism evidence="12 13">
    <name type="scientific">Kribbella voronezhensis</name>
    <dbReference type="NCBI Taxonomy" id="2512212"/>
    <lineage>
        <taxon>Bacteria</taxon>
        <taxon>Bacillati</taxon>
        <taxon>Actinomycetota</taxon>
        <taxon>Actinomycetes</taxon>
        <taxon>Propionibacteriales</taxon>
        <taxon>Kribbellaceae</taxon>
        <taxon>Kribbella</taxon>
    </lineage>
</organism>
<dbReference type="PANTHER" id="PTHR24421:SF10">
    <property type="entry name" value="NITRATE_NITRITE SENSOR PROTEIN NARQ"/>
    <property type="match status" value="1"/>
</dbReference>
<dbReference type="GO" id="GO:0000155">
    <property type="term" value="F:phosphorelay sensor kinase activity"/>
    <property type="evidence" value="ECO:0007669"/>
    <property type="project" value="InterPro"/>
</dbReference>
<feature type="region of interest" description="Disordered" evidence="9">
    <location>
        <begin position="602"/>
        <end position="624"/>
    </location>
</feature>
<comment type="caution">
    <text evidence="12">The sequence shown here is derived from an EMBL/GenBank/DDBJ whole genome shotgun (WGS) entry which is preliminary data.</text>
</comment>
<accession>A0A4V3FKH3</accession>
<evidence type="ECO:0000256" key="2">
    <source>
        <dbReference type="ARBA" id="ARBA00012438"/>
    </source>
</evidence>
<feature type="transmembrane region" description="Helical" evidence="10">
    <location>
        <begin position="264"/>
        <end position="281"/>
    </location>
</feature>
<feature type="transmembrane region" description="Helical" evidence="10">
    <location>
        <begin position="207"/>
        <end position="228"/>
    </location>
</feature>
<dbReference type="SUPFAM" id="SSF55874">
    <property type="entry name" value="ATPase domain of HSP90 chaperone/DNA topoisomerase II/histidine kinase"/>
    <property type="match status" value="1"/>
</dbReference>
<dbReference type="GO" id="GO:0016020">
    <property type="term" value="C:membrane"/>
    <property type="evidence" value="ECO:0007669"/>
    <property type="project" value="InterPro"/>
</dbReference>
<evidence type="ECO:0000313" key="12">
    <source>
        <dbReference type="EMBL" id="TDU90233.1"/>
    </source>
</evidence>
<evidence type="ECO:0000256" key="10">
    <source>
        <dbReference type="SAM" id="Phobius"/>
    </source>
</evidence>
<dbReference type="GO" id="GO:0046983">
    <property type="term" value="F:protein dimerization activity"/>
    <property type="evidence" value="ECO:0007669"/>
    <property type="project" value="InterPro"/>
</dbReference>
<dbReference type="Proteomes" id="UP000295151">
    <property type="component" value="Unassembled WGS sequence"/>
</dbReference>
<keyword evidence="10" id="KW-0472">Membrane</keyword>
<dbReference type="EC" id="2.7.13.3" evidence="2"/>
<feature type="domain" description="Histidine kinase" evidence="11">
    <location>
        <begin position="537"/>
        <end position="623"/>
    </location>
</feature>
<feature type="compositionally biased region" description="Polar residues" evidence="9">
    <location>
        <begin position="603"/>
        <end position="616"/>
    </location>
</feature>
<keyword evidence="10" id="KW-0812">Transmembrane</keyword>
<feature type="transmembrane region" description="Helical" evidence="10">
    <location>
        <begin position="287"/>
        <end position="303"/>
    </location>
</feature>
<feature type="transmembrane region" description="Helical" evidence="10">
    <location>
        <begin position="240"/>
        <end position="259"/>
    </location>
</feature>
<keyword evidence="10" id="KW-1133">Transmembrane helix</keyword>
<feature type="transmembrane region" description="Helical" evidence="10">
    <location>
        <begin position="61"/>
        <end position="77"/>
    </location>
</feature>
<dbReference type="GO" id="GO:0005524">
    <property type="term" value="F:ATP binding"/>
    <property type="evidence" value="ECO:0007669"/>
    <property type="project" value="UniProtKB-KW"/>
</dbReference>
<dbReference type="PANTHER" id="PTHR24421">
    <property type="entry name" value="NITRATE/NITRITE SENSOR PROTEIN NARX-RELATED"/>
    <property type="match status" value="1"/>
</dbReference>
<evidence type="ECO:0000256" key="5">
    <source>
        <dbReference type="ARBA" id="ARBA00022741"/>
    </source>
</evidence>
<feature type="transmembrane region" description="Helical" evidence="10">
    <location>
        <begin position="39"/>
        <end position="56"/>
    </location>
</feature>
<dbReference type="Pfam" id="PF07730">
    <property type="entry name" value="HisKA_3"/>
    <property type="match status" value="1"/>
</dbReference>
<keyword evidence="5" id="KW-0547">Nucleotide-binding</keyword>
<gene>
    <name evidence="12" type="ORF">EV138_3818</name>
</gene>
<keyword evidence="3" id="KW-0597">Phosphoprotein</keyword>
<dbReference type="Pfam" id="PF02518">
    <property type="entry name" value="HATPase_c"/>
    <property type="match status" value="1"/>
</dbReference>
<keyword evidence="8" id="KW-0902">Two-component regulatory system</keyword>
<dbReference type="EMBL" id="SOCE01000001">
    <property type="protein sequence ID" value="TDU90233.1"/>
    <property type="molecule type" value="Genomic_DNA"/>
</dbReference>
<proteinExistence type="predicted"/>
<evidence type="ECO:0000256" key="7">
    <source>
        <dbReference type="ARBA" id="ARBA00022840"/>
    </source>
</evidence>
<reference evidence="12 13" key="1">
    <citation type="submission" date="2019-03" db="EMBL/GenBank/DDBJ databases">
        <title>Genomic Encyclopedia of Type Strains, Phase III (KMG-III): the genomes of soil and plant-associated and newly described type strains.</title>
        <authorList>
            <person name="Whitman W."/>
        </authorList>
    </citation>
    <scope>NUCLEOTIDE SEQUENCE [LARGE SCALE GENOMIC DNA]</scope>
    <source>
        <strain evidence="12 13">VKM Ac-2575</strain>
    </source>
</reference>
<evidence type="ECO:0000259" key="11">
    <source>
        <dbReference type="PROSITE" id="PS50109"/>
    </source>
</evidence>
<dbReference type="PROSITE" id="PS50109">
    <property type="entry name" value="HIS_KIN"/>
    <property type="match status" value="1"/>
</dbReference>
<keyword evidence="7" id="KW-0067">ATP-binding</keyword>
<dbReference type="CDD" id="cd16917">
    <property type="entry name" value="HATPase_UhpB-NarQ-NarX-like"/>
    <property type="match status" value="1"/>
</dbReference>
<keyword evidence="4" id="KW-0808">Transferase</keyword>
<feature type="transmembrane region" description="Helical" evidence="10">
    <location>
        <begin position="7"/>
        <end position="27"/>
    </location>
</feature>
<sequence length="624" mass="67796">MIRVRALVASGNFDIVLAVIGLAITQVQLVRQPGGWPDAALPVQVFLAAAPALLAIRRVDPVLASAGLVIGAYLSVLVNRGDFDYVLLIGGALALWSLASRCRVRTVLVAGAVITAVPVVARVRWGVFESALFPSIYRQVANDPLWDAAASGGPSLEDYNRAMASRWPWWLSVVLFAVCLLSLLYRRLRRTAVVERTVWERIEDLRTFLLTTAALDAVLAMVTTSLMLADLGRDIARGNWWSAPGWMPYVIAFSALTLVQRRKWPAVPVVVLAIGALLAYWQTSTSWSVLVALSIALFTMASVRRVRYSMPVAAVVLTALPVIAAFVRYPQMVLIFPALEHQPQTFGDMHNPPDNRIHNVVYEGIVDRQWPITLSLILVLPLCAGVLARLYRRNRSAAAREAELEQRAVEQDAAQVVLTERSHIARDLHDVVAHAVNLMVIQAETGPDLLKRGDDDALAGFQRIGDAGRRALGELDRMLSALRDAEGVPDPALTPQPGLADLGQLVKSLSDQGLPVELEVRGETDGVPAGIQLTAYRLVQEAMTNVAKHAKARSARILVERNEAGVAVRVIDDGQGFDPGRRPDGRHGLTGMQERVRIHDGTLSISSSPGSGTTVSAWLPVGAR</sequence>
<feature type="transmembrane region" description="Helical" evidence="10">
    <location>
        <begin position="167"/>
        <end position="186"/>
    </location>
</feature>